<gene>
    <name evidence="2" type="ORF">CCHOA_11240</name>
</gene>
<accession>A0A3G6JA19</accession>
<evidence type="ECO:0000256" key="1">
    <source>
        <dbReference type="SAM" id="MobiDB-lite"/>
    </source>
</evidence>
<sequence length="290" mass="31703">MHGAAAHDGFAQASTASPVHNPRPVEMTEPKAQFSAAGQQAEYPTHHRVAAVDESATDDDYDTDDFGDDDDDDFADDDDFVDGEDDDFADDDDDDDDGDDDDFVDGEDDDFADDDDDDDDGDDDDDDDFDPQSFIGIVTTRDNQWIVTEMVDIPDSLDRVVAKVRKQRSEGPAFALLCLDDDFFIIVRPTPDGVKVLLSDATRALVDDLAADALSEIGAELPDIDDDDLDELEPWAEGDFEILADLGVSAQVMDVICADSQLWATDQLLRIADEVGFADLLAETFDLGEL</sequence>
<dbReference type="InterPro" id="IPR023869">
    <property type="entry name" value="tRNA_Adeno_NH3ase_assoc_put"/>
</dbReference>
<evidence type="ECO:0000313" key="2">
    <source>
        <dbReference type="EMBL" id="AZA14623.1"/>
    </source>
</evidence>
<dbReference type="Proteomes" id="UP000269019">
    <property type="component" value="Chromosome"/>
</dbReference>
<keyword evidence="3" id="KW-1185">Reference proteome</keyword>
<protein>
    <recommendedName>
        <fullName evidence="4">tRNA adenosine deaminase-associated protein</fullName>
    </recommendedName>
</protein>
<name>A0A3G6JA19_9CORY</name>
<feature type="region of interest" description="Disordered" evidence="1">
    <location>
        <begin position="1"/>
        <end position="133"/>
    </location>
</feature>
<dbReference type="EMBL" id="CP033896">
    <property type="protein sequence ID" value="AZA14623.1"/>
    <property type="molecule type" value="Genomic_DNA"/>
</dbReference>
<dbReference type="NCBIfam" id="TIGR03941">
    <property type="entry name" value="tRNA_deam_assoc"/>
    <property type="match status" value="1"/>
</dbReference>
<feature type="compositionally biased region" description="Acidic residues" evidence="1">
    <location>
        <begin position="55"/>
        <end position="130"/>
    </location>
</feature>
<proteinExistence type="predicted"/>
<organism evidence="2 3">
    <name type="scientific">Corynebacterium choanae</name>
    <dbReference type="NCBI Taxonomy" id="1862358"/>
    <lineage>
        <taxon>Bacteria</taxon>
        <taxon>Bacillati</taxon>
        <taxon>Actinomycetota</taxon>
        <taxon>Actinomycetes</taxon>
        <taxon>Mycobacteriales</taxon>
        <taxon>Corynebacteriaceae</taxon>
        <taxon>Corynebacterium</taxon>
    </lineage>
</organism>
<evidence type="ECO:0008006" key="4">
    <source>
        <dbReference type="Google" id="ProtNLM"/>
    </source>
</evidence>
<dbReference type="AlphaFoldDB" id="A0A3G6JA19"/>
<reference evidence="2 3" key="1">
    <citation type="submission" date="2018-11" db="EMBL/GenBank/DDBJ databases">
        <authorList>
            <person name="Kleinhagauer T."/>
            <person name="Glaeser S.P."/>
            <person name="Spergser J."/>
            <person name="Ruckert C."/>
            <person name="Kaempfer P."/>
            <person name="Busse H.-J."/>
        </authorList>
    </citation>
    <scope>NUCLEOTIDE SEQUENCE [LARGE SCALE GENOMIC DNA]</scope>
    <source>
        <strain evidence="2 3">200CH</strain>
    </source>
</reference>
<dbReference type="KEGG" id="ccho:CCHOA_11240"/>
<evidence type="ECO:0000313" key="3">
    <source>
        <dbReference type="Proteomes" id="UP000269019"/>
    </source>
</evidence>